<dbReference type="OrthoDB" id="2182676at2"/>
<dbReference type="AlphaFoldDB" id="A0A4Q9DY28"/>
<feature type="compositionally biased region" description="Basic and acidic residues" evidence="1">
    <location>
        <begin position="265"/>
        <end position="276"/>
    </location>
</feature>
<feature type="transmembrane region" description="Helical" evidence="2">
    <location>
        <begin position="100"/>
        <end position="121"/>
    </location>
</feature>
<feature type="transmembrane region" description="Helical" evidence="2">
    <location>
        <begin position="171"/>
        <end position="195"/>
    </location>
</feature>
<feature type="compositionally biased region" description="Basic and acidic residues" evidence="1">
    <location>
        <begin position="285"/>
        <end position="296"/>
    </location>
</feature>
<dbReference type="RefSeq" id="WP_131012017.1">
    <property type="nucleotide sequence ID" value="NZ_SIRE01000003.1"/>
</dbReference>
<reference evidence="3 4" key="1">
    <citation type="submission" date="2019-02" db="EMBL/GenBank/DDBJ databases">
        <title>Paenibacillus sp. nov., isolated from surface-sterilized tissue of Thalictrum simplex L.</title>
        <authorList>
            <person name="Tuo L."/>
        </authorList>
    </citation>
    <scope>NUCLEOTIDE SEQUENCE [LARGE SCALE GENOMIC DNA]</scope>
    <source>
        <strain evidence="3 4">N2SHLJ1</strain>
    </source>
</reference>
<evidence type="ECO:0000256" key="2">
    <source>
        <dbReference type="SAM" id="Phobius"/>
    </source>
</evidence>
<proteinExistence type="predicted"/>
<evidence type="ECO:0000313" key="3">
    <source>
        <dbReference type="EMBL" id="TBL81306.1"/>
    </source>
</evidence>
<protein>
    <submittedName>
        <fullName evidence="3">DUF624 domain-containing protein</fullName>
    </submittedName>
</protein>
<gene>
    <name evidence="3" type="ORF">EYB31_04265</name>
</gene>
<comment type="caution">
    <text evidence="3">The sequence shown here is derived from an EMBL/GenBank/DDBJ whole genome shotgun (WGS) entry which is preliminary data.</text>
</comment>
<evidence type="ECO:0000256" key="1">
    <source>
        <dbReference type="SAM" id="MobiDB-lite"/>
    </source>
</evidence>
<feature type="transmembrane region" description="Helical" evidence="2">
    <location>
        <begin position="201"/>
        <end position="223"/>
    </location>
</feature>
<feature type="transmembrane region" description="Helical" evidence="2">
    <location>
        <begin position="133"/>
        <end position="159"/>
    </location>
</feature>
<feature type="transmembrane region" description="Helical" evidence="2">
    <location>
        <begin position="54"/>
        <end position="80"/>
    </location>
</feature>
<organism evidence="3 4">
    <name type="scientific">Paenibacillus thalictri</name>
    <dbReference type="NCBI Taxonomy" id="2527873"/>
    <lineage>
        <taxon>Bacteria</taxon>
        <taxon>Bacillati</taxon>
        <taxon>Bacillota</taxon>
        <taxon>Bacilli</taxon>
        <taxon>Bacillales</taxon>
        <taxon>Paenibacillaceae</taxon>
        <taxon>Paenibacillus</taxon>
    </lineage>
</organism>
<keyword evidence="2" id="KW-1133">Transmembrane helix</keyword>
<evidence type="ECO:0000313" key="4">
    <source>
        <dbReference type="Proteomes" id="UP000293142"/>
    </source>
</evidence>
<feature type="compositionally biased region" description="Basic and acidic residues" evidence="1">
    <location>
        <begin position="235"/>
        <end position="249"/>
    </location>
</feature>
<feature type="transmembrane region" description="Helical" evidence="2">
    <location>
        <begin position="21"/>
        <end position="42"/>
    </location>
</feature>
<accession>A0A4Q9DY28</accession>
<dbReference type="Pfam" id="PF04854">
    <property type="entry name" value="DUF624"/>
    <property type="match status" value="1"/>
</dbReference>
<feature type="region of interest" description="Disordered" evidence="1">
    <location>
        <begin position="235"/>
        <end position="296"/>
    </location>
</feature>
<sequence length="296" mass="33085">MEFKGVMGGFYRISEWIMRLSVINVLWVICSIPVFLLLLMTLQSESVDQLMSTLVLIAAVSPFTLFPATTAMFAVVRKWLTGEEDAPLLKTFFRGYKENYVQSMLGGLIYVLIGAILYTNLRFYGSQTSTIGVLKFLVLSLSVILSVSMFHFFSITVHLHMKLFQIIKNSILISIGNPIRSIFMLVANGIILYISFLKFTFLIPFFMGSLMAVVSFWNFNFIFAKIQEKQQKWAEEAEEKAAAGKKDDSDSGDSQLQGAPDADEPLQREALPDGKPAEPGPDGDANSKNEKNDGRA</sequence>
<keyword evidence="4" id="KW-1185">Reference proteome</keyword>
<dbReference type="Proteomes" id="UP000293142">
    <property type="component" value="Unassembled WGS sequence"/>
</dbReference>
<keyword evidence="2" id="KW-0472">Membrane</keyword>
<keyword evidence="2" id="KW-0812">Transmembrane</keyword>
<dbReference type="InterPro" id="IPR006938">
    <property type="entry name" value="DUF624"/>
</dbReference>
<dbReference type="EMBL" id="SIRE01000003">
    <property type="protein sequence ID" value="TBL81306.1"/>
    <property type="molecule type" value="Genomic_DNA"/>
</dbReference>
<name>A0A4Q9DY28_9BACL</name>